<reference evidence="9" key="1">
    <citation type="submission" date="2020-11" db="EMBL/GenBank/DDBJ databases">
        <authorList>
            <person name="Tran Van P."/>
        </authorList>
    </citation>
    <scope>NUCLEOTIDE SEQUENCE</scope>
</reference>
<feature type="signal peptide" evidence="7">
    <location>
        <begin position="1"/>
        <end position="29"/>
    </location>
</feature>
<evidence type="ECO:0000256" key="5">
    <source>
        <dbReference type="ARBA" id="ARBA00023136"/>
    </source>
</evidence>
<feature type="chain" id="PRO_5036209195" description="L-type lectin-like domain-containing protein" evidence="7">
    <location>
        <begin position="30"/>
        <end position="364"/>
    </location>
</feature>
<sequence>MSSSFKKRFLSRALLQGFWFFCFSHFTSATDENVKFSEEFLRREHSLMKPFQGSGMVLSIPNWEIFGNSMVTKKFVRLTNDVPGRRGSIWNLVPVEEPNWEMQLHFKIHGKGKVYYGDGLAFWYVQDKMVDGPVFGSKDQFYGLGVFIDTYMNDQKPVRREHPIIQAVVNNGTLSYDHEKDGKVQELKRCPVKVQNLDHETYLSVRYEDDTLTVAVDVENKQEWTTCFSENHVRLPTGLYLGLSAATGDLSDNHDIFDLKFYALPSKPSQVMTNLHNSTVICPDLFPLDFHTYVSKQEDRGQIVPSIIVRSDRTTDSYEESSGWSGRLKKAMLWIFGILALLGVIVTVLYFYGKEELNSRKRFY</sequence>
<evidence type="ECO:0000259" key="8">
    <source>
        <dbReference type="PROSITE" id="PS51328"/>
    </source>
</evidence>
<dbReference type="GO" id="GO:0000139">
    <property type="term" value="C:Golgi membrane"/>
    <property type="evidence" value="ECO:0007669"/>
    <property type="project" value="TreeGrafter"/>
</dbReference>
<dbReference type="InterPro" id="IPR013320">
    <property type="entry name" value="ConA-like_dom_sf"/>
</dbReference>
<organism evidence="9">
    <name type="scientific">Darwinula stevensoni</name>
    <dbReference type="NCBI Taxonomy" id="69355"/>
    <lineage>
        <taxon>Eukaryota</taxon>
        <taxon>Metazoa</taxon>
        <taxon>Ecdysozoa</taxon>
        <taxon>Arthropoda</taxon>
        <taxon>Crustacea</taxon>
        <taxon>Oligostraca</taxon>
        <taxon>Ostracoda</taxon>
        <taxon>Podocopa</taxon>
        <taxon>Podocopida</taxon>
        <taxon>Darwinulocopina</taxon>
        <taxon>Darwinuloidea</taxon>
        <taxon>Darwinulidae</taxon>
        <taxon>Darwinula</taxon>
    </lineage>
</organism>
<dbReference type="GO" id="GO:0006888">
    <property type="term" value="P:endoplasmic reticulum to Golgi vesicle-mediated transport"/>
    <property type="evidence" value="ECO:0007669"/>
    <property type="project" value="TreeGrafter"/>
</dbReference>
<dbReference type="GO" id="GO:0005789">
    <property type="term" value="C:endoplasmic reticulum membrane"/>
    <property type="evidence" value="ECO:0007669"/>
    <property type="project" value="TreeGrafter"/>
</dbReference>
<dbReference type="EMBL" id="CAJPEV010000565">
    <property type="protein sequence ID" value="CAG0886509.1"/>
    <property type="molecule type" value="Genomic_DNA"/>
</dbReference>
<evidence type="ECO:0000256" key="4">
    <source>
        <dbReference type="ARBA" id="ARBA00022989"/>
    </source>
</evidence>
<protein>
    <recommendedName>
        <fullName evidence="8">L-type lectin-like domain-containing protein</fullName>
    </recommendedName>
</protein>
<keyword evidence="5 6" id="KW-0472">Membrane</keyword>
<feature type="domain" description="L-type lectin-like" evidence="8">
    <location>
        <begin position="39"/>
        <end position="264"/>
    </location>
</feature>
<dbReference type="InterPro" id="IPR051136">
    <property type="entry name" value="Intracellular_Lectin-GPT"/>
</dbReference>
<feature type="transmembrane region" description="Helical" evidence="6">
    <location>
        <begin position="331"/>
        <end position="352"/>
    </location>
</feature>
<accession>A0A7R8XD73</accession>
<keyword evidence="4 6" id="KW-1133">Transmembrane helix</keyword>
<comment type="subcellular location">
    <subcellularLocation>
        <location evidence="1">Membrane</location>
        <topology evidence="1">Single-pass type I membrane protein</topology>
    </subcellularLocation>
</comment>
<dbReference type="GO" id="GO:0005793">
    <property type="term" value="C:endoplasmic reticulum-Golgi intermediate compartment"/>
    <property type="evidence" value="ECO:0007669"/>
    <property type="project" value="TreeGrafter"/>
</dbReference>
<evidence type="ECO:0000256" key="1">
    <source>
        <dbReference type="ARBA" id="ARBA00004479"/>
    </source>
</evidence>
<name>A0A7R8XD73_9CRUS</name>
<evidence type="ECO:0000256" key="7">
    <source>
        <dbReference type="SAM" id="SignalP"/>
    </source>
</evidence>
<evidence type="ECO:0000256" key="2">
    <source>
        <dbReference type="ARBA" id="ARBA00022692"/>
    </source>
</evidence>
<dbReference type="Pfam" id="PF03388">
    <property type="entry name" value="Lectin_leg-like"/>
    <property type="match status" value="1"/>
</dbReference>
<gene>
    <name evidence="9" type="ORF">DSTB1V02_LOCUS4020</name>
</gene>
<evidence type="ECO:0000256" key="6">
    <source>
        <dbReference type="SAM" id="Phobius"/>
    </source>
</evidence>
<keyword evidence="10" id="KW-1185">Reference proteome</keyword>
<dbReference type="GO" id="GO:0030134">
    <property type="term" value="C:COPII-coated ER to Golgi transport vesicle"/>
    <property type="evidence" value="ECO:0007669"/>
    <property type="project" value="TreeGrafter"/>
</dbReference>
<evidence type="ECO:0000256" key="3">
    <source>
        <dbReference type="ARBA" id="ARBA00022729"/>
    </source>
</evidence>
<dbReference type="EMBL" id="LR900082">
    <property type="protein sequence ID" value="CAD7244118.1"/>
    <property type="molecule type" value="Genomic_DNA"/>
</dbReference>
<dbReference type="PANTHER" id="PTHR12223:SF45">
    <property type="entry name" value="RE50040P"/>
    <property type="match status" value="1"/>
</dbReference>
<dbReference type="SUPFAM" id="SSF49899">
    <property type="entry name" value="Concanavalin A-like lectins/glucanases"/>
    <property type="match status" value="1"/>
</dbReference>
<keyword evidence="3 7" id="KW-0732">Signal</keyword>
<dbReference type="InterPro" id="IPR005052">
    <property type="entry name" value="Lectin_leg"/>
</dbReference>
<evidence type="ECO:0000313" key="10">
    <source>
        <dbReference type="Proteomes" id="UP000677054"/>
    </source>
</evidence>
<dbReference type="OrthoDB" id="270293at2759"/>
<dbReference type="PROSITE" id="PS51328">
    <property type="entry name" value="L_LECTIN_LIKE"/>
    <property type="match status" value="1"/>
</dbReference>
<dbReference type="Proteomes" id="UP000677054">
    <property type="component" value="Unassembled WGS sequence"/>
</dbReference>
<dbReference type="AlphaFoldDB" id="A0A7R8XD73"/>
<keyword evidence="2 6" id="KW-0812">Transmembrane</keyword>
<evidence type="ECO:0000313" key="9">
    <source>
        <dbReference type="EMBL" id="CAD7244118.1"/>
    </source>
</evidence>
<proteinExistence type="predicted"/>
<dbReference type="Gene3D" id="2.60.120.200">
    <property type="match status" value="1"/>
</dbReference>
<dbReference type="GO" id="GO:0005537">
    <property type="term" value="F:D-mannose binding"/>
    <property type="evidence" value="ECO:0007669"/>
    <property type="project" value="TreeGrafter"/>
</dbReference>
<dbReference type="PANTHER" id="PTHR12223">
    <property type="entry name" value="VESICULAR MANNOSE-BINDING LECTIN"/>
    <property type="match status" value="1"/>
</dbReference>